<protein>
    <submittedName>
        <fullName evidence="6">NAC domain transcriptional regulator superfamily protein isoform 2</fullName>
    </submittedName>
</protein>
<keyword evidence="2" id="KW-0238">DNA-binding</keyword>
<gene>
    <name evidence="6" type="ORF">EPI10_002249</name>
</gene>
<evidence type="ECO:0000259" key="5">
    <source>
        <dbReference type="PROSITE" id="PS51005"/>
    </source>
</evidence>
<accession>A0A5B6VDZ9</accession>
<reference evidence="7" key="1">
    <citation type="journal article" date="2019" name="Plant Biotechnol. J.">
        <title>Genome sequencing of the Australian wild diploid species Gossypium australe highlights disease resistance and delayed gland morphogenesis.</title>
        <authorList>
            <person name="Cai Y."/>
            <person name="Cai X."/>
            <person name="Wang Q."/>
            <person name="Wang P."/>
            <person name="Zhang Y."/>
            <person name="Cai C."/>
            <person name="Xu Y."/>
            <person name="Wang K."/>
            <person name="Zhou Z."/>
            <person name="Wang C."/>
            <person name="Geng S."/>
            <person name="Li B."/>
            <person name="Dong Q."/>
            <person name="Hou Y."/>
            <person name="Wang H."/>
            <person name="Ai P."/>
            <person name="Liu Z."/>
            <person name="Yi F."/>
            <person name="Sun M."/>
            <person name="An G."/>
            <person name="Cheng J."/>
            <person name="Zhang Y."/>
            <person name="Shi Q."/>
            <person name="Xie Y."/>
            <person name="Shi X."/>
            <person name="Chang Y."/>
            <person name="Huang F."/>
            <person name="Chen Y."/>
            <person name="Hong S."/>
            <person name="Mi L."/>
            <person name="Sun Q."/>
            <person name="Zhang L."/>
            <person name="Zhou B."/>
            <person name="Peng R."/>
            <person name="Zhang X."/>
            <person name="Liu F."/>
        </authorList>
    </citation>
    <scope>NUCLEOTIDE SEQUENCE [LARGE SCALE GENOMIC DNA]</scope>
    <source>
        <strain evidence="7">cv. PA1801</strain>
    </source>
</reference>
<dbReference type="OrthoDB" id="1667455at2759"/>
<keyword evidence="4" id="KW-0539">Nucleus</keyword>
<evidence type="ECO:0000313" key="7">
    <source>
        <dbReference type="Proteomes" id="UP000325315"/>
    </source>
</evidence>
<dbReference type="Proteomes" id="UP000325315">
    <property type="component" value="Unassembled WGS sequence"/>
</dbReference>
<comment type="caution">
    <text evidence="6">The sequence shown here is derived from an EMBL/GenBank/DDBJ whole genome shotgun (WGS) entry which is preliminary data.</text>
</comment>
<dbReference type="PROSITE" id="PS51005">
    <property type="entry name" value="NAC"/>
    <property type="match status" value="1"/>
</dbReference>
<dbReference type="InterPro" id="IPR003441">
    <property type="entry name" value="NAC-dom"/>
</dbReference>
<dbReference type="Gene3D" id="2.170.150.80">
    <property type="entry name" value="NAC domain"/>
    <property type="match status" value="1"/>
</dbReference>
<dbReference type="SUPFAM" id="SSF101941">
    <property type="entry name" value="NAC domain"/>
    <property type="match status" value="1"/>
</dbReference>
<sequence>MERALHGQKTDWIMHEYHLDDDDSDQVVCRVFKKKNHNRGNFEAGLGQEDNLAHIRNVASFAQLEARHNFLQASYDYSFDASINLPQLFSPESATVASSFISPLFLNSMDLESS</sequence>
<evidence type="ECO:0000256" key="3">
    <source>
        <dbReference type="ARBA" id="ARBA00023163"/>
    </source>
</evidence>
<keyword evidence="3" id="KW-0804">Transcription</keyword>
<evidence type="ECO:0000256" key="2">
    <source>
        <dbReference type="ARBA" id="ARBA00023125"/>
    </source>
</evidence>
<dbReference type="AlphaFoldDB" id="A0A5B6VDZ9"/>
<dbReference type="GO" id="GO:0006355">
    <property type="term" value="P:regulation of DNA-templated transcription"/>
    <property type="evidence" value="ECO:0007669"/>
    <property type="project" value="InterPro"/>
</dbReference>
<dbReference type="InterPro" id="IPR036093">
    <property type="entry name" value="NAC_dom_sf"/>
</dbReference>
<evidence type="ECO:0000256" key="1">
    <source>
        <dbReference type="ARBA" id="ARBA00023015"/>
    </source>
</evidence>
<evidence type="ECO:0000256" key="4">
    <source>
        <dbReference type="ARBA" id="ARBA00023242"/>
    </source>
</evidence>
<evidence type="ECO:0000313" key="6">
    <source>
        <dbReference type="EMBL" id="KAA3467216.1"/>
    </source>
</evidence>
<proteinExistence type="predicted"/>
<keyword evidence="1" id="KW-0805">Transcription regulation</keyword>
<feature type="domain" description="NAC" evidence="5">
    <location>
        <begin position="1"/>
        <end position="34"/>
    </location>
</feature>
<dbReference type="EMBL" id="SMMG02000007">
    <property type="protein sequence ID" value="KAA3467216.1"/>
    <property type="molecule type" value="Genomic_DNA"/>
</dbReference>
<name>A0A5B6VDZ9_9ROSI</name>
<organism evidence="6 7">
    <name type="scientific">Gossypium australe</name>
    <dbReference type="NCBI Taxonomy" id="47621"/>
    <lineage>
        <taxon>Eukaryota</taxon>
        <taxon>Viridiplantae</taxon>
        <taxon>Streptophyta</taxon>
        <taxon>Embryophyta</taxon>
        <taxon>Tracheophyta</taxon>
        <taxon>Spermatophyta</taxon>
        <taxon>Magnoliopsida</taxon>
        <taxon>eudicotyledons</taxon>
        <taxon>Gunneridae</taxon>
        <taxon>Pentapetalae</taxon>
        <taxon>rosids</taxon>
        <taxon>malvids</taxon>
        <taxon>Malvales</taxon>
        <taxon>Malvaceae</taxon>
        <taxon>Malvoideae</taxon>
        <taxon>Gossypium</taxon>
    </lineage>
</organism>
<dbReference type="GO" id="GO:0003677">
    <property type="term" value="F:DNA binding"/>
    <property type="evidence" value="ECO:0007669"/>
    <property type="project" value="UniProtKB-KW"/>
</dbReference>
<keyword evidence="7" id="KW-1185">Reference proteome</keyword>